<dbReference type="SUPFAM" id="SSF46785">
    <property type="entry name" value="Winged helix' DNA-binding domain"/>
    <property type="match status" value="1"/>
</dbReference>
<dbReference type="Pfam" id="PF08279">
    <property type="entry name" value="HTH_11"/>
    <property type="match status" value="1"/>
</dbReference>
<evidence type="ECO:0000259" key="1">
    <source>
        <dbReference type="Pfam" id="PF08279"/>
    </source>
</evidence>
<reference evidence="3 4" key="1">
    <citation type="submission" date="2019-01" db="EMBL/GenBank/DDBJ databases">
        <title>Sinorhodobacter populi sp. nov. isolated from the symptomatic bark tissue of Populus euramericana canker.</title>
        <authorList>
            <person name="Xu G."/>
        </authorList>
    </citation>
    <scope>NUCLEOTIDE SEQUENCE [LARGE SCALE GENOMIC DNA]</scope>
    <source>
        <strain evidence="3 4">D19-10-3-21</strain>
    </source>
</reference>
<dbReference type="PANTHER" id="PTHR34580">
    <property type="match status" value="1"/>
</dbReference>
<sequence>MGRSSRMFEIIQILRRATAPVTARAIADALEVSRRTIYRDVITLQAMRVPIEGEAGVGYIMRAGFDLPPLMFTADEVEAIVVGLSLLGRTGDADLLAAASRVSRKIADVLPDAADSRIDGSTLHVSQWNEIPAAMVEYRVIRQAIREERKLCLQYQDAGAQSTERTVRPIALVYYVDSVLLAAWCELREDFRHFRVDRMIACQPTDSVFRGESERLREKWRAQHELFPAY</sequence>
<dbReference type="InterPro" id="IPR051534">
    <property type="entry name" value="CBASS_pafABC_assoc_protein"/>
</dbReference>
<protein>
    <submittedName>
        <fullName evidence="3">YafY family transcriptional regulator</fullName>
    </submittedName>
</protein>
<organism evidence="3 4">
    <name type="scientific">Paenirhodobacter populi</name>
    <dbReference type="NCBI Taxonomy" id="2306993"/>
    <lineage>
        <taxon>Bacteria</taxon>
        <taxon>Pseudomonadati</taxon>
        <taxon>Pseudomonadota</taxon>
        <taxon>Alphaproteobacteria</taxon>
        <taxon>Rhodobacterales</taxon>
        <taxon>Rhodobacter group</taxon>
        <taxon>Paenirhodobacter</taxon>
    </lineage>
</organism>
<dbReference type="PROSITE" id="PS52050">
    <property type="entry name" value="WYL"/>
    <property type="match status" value="1"/>
</dbReference>
<dbReference type="Pfam" id="PF13280">
    <property type="entry name" value="WYL"/>
    <property type="match status" value="1"/>
</dbReference>
<reference evidence="3 4" key="2">
    <citation type="submission" date="2019-01" db="EMBL/GenBank/DDBJ databases">
        <authorList>
            <person name="Li Y."/>
        </authorList>
    </citation>
    <scope>NUCLEOTIDE SEQUENCE [LARGE SCALE GENOMIC DNA]</scope>
    <source>
        <strain evidence="3 4">D19-10-3-21</strain>
    </source>
</reference>
<dbReference type="PANTHER" id="PTHR34580:SF3">
    <property type="entry name" value="PROTEIN PAFB"/>
    <property type="match status" value="1"/>
</dbReference>
<evidence type="ECO:0000313" key="4">
    <source>
        <dbReference type="Proteomes" id="UP000285295"/>
    </source>
</evidence>
<dbReference type="AlphaFoldDB" id="A0A443KEB5"/>
<dbReference type="Gene3D" id="1.10.10.10">
    <property type="entry name" value="Winged helix-like DNA-binding domain superfamily/Winged helix DNA-binding domain"/>
    <property type="match status" value="1"/>
</dbReference>
<accession>A0A443KEB5</accession>
<evidence type="ECO:0000313" key="3">
    <source>
        <dbReference type="EMBL" id="RWR31144.1"/>
    </source>
</evidence>
<gene>
    <name evidence="3" type="ORF">D2T31_05480</name>
</gene>
<comment type="caution">
    <text evidence="3">The sequence shown here is derived from an EMBL/GenBank/DDBJ whole genome shotgun (WGS) entry which is preliminary data.</text>
</comment>
<feature type="domain" description="Helix-turn-helix type 11" evidence="1">
    <location>
        <begin position="6"/>
        <end position="60"/>
    </location>
</feature>
<proteinExistence type="predicted"/>
<dbReference type="EMBL" id="SAUX01000005">
    <property type="protein sequence ID" value="RWR31144.1"/>
    <property type="molecule type" value="Genomic_DNA"/>
</dbReference>
<name>A0A443KEB5_9RHOB</name>
<dbReference type="Proteomes" id="UP000285295">
    <property type="component" value="Unassembled WGS sequence"/>
</dbReference>
<dbReference type="InterPro" id="IPR036390">
    <property type="entry name" value="WH_DNA-bd_sf"/>
</dbReference>
<feature type="domain" description="WYL" evidence="2">
    <location>
        <begin position="139"/>
        <end position="201"/>
    </location>
</feature>
<evidence type="ECO:0000259" key="2">
    <source>
        <dbReference type="Pfam" id="PF13280"/>
    </source>
</evidence>
<dbReference type="InterPro" id="IPR013196">
    <property type="entry name" value="HTH_11"/>
</dbReference>
<dbReference type="OrthoDB" id="9807255at2"/>
<dbReference type="InterPro" id="IPR026881">
    <property type="entry name" value="WYL_dom"/>
</dbReference>
<dbReference type="InterPro" id="IPR036388">
    <property type="entry name" value="WH-like_DNA-bd_sf"/>
</dbReference>